<dbReference type="EMBL" id="FNVT01000001">
    <property type="protein sequence ID" value="SEF85570.1"/>
    <property type="molecule type" value="Genomic_DNA"/>
</dbReference>
<evidence type="ECO:0000313" key="3">
    <source>
        <dbReference type="Proteomes" id="UP000236732"/>
    </source>
</evidence>
<dbReference type="Proteomes" id="UP000236732">
    <property type="component" value="Unassembled WGS sequence"/>
</dbReference>
<keyword evidence="1" id="KW-0732">Signal</keyword>
<dbReference type="AlphaFoldDB" id="A0A1H5VED9"/>
<reference evidence="2 3" key="1">
    <citation type="submission" date="2016-10" db="EMBL/GenBank/DDBJ databases">
        <authorList>
            <person name="de Groot N.N."/>
        </authorList>
    </citation>
    <scope>NUCLEOTIDE SEQUENCE [LARGE SCALE GENOMIC DNA]</scope>
    <source>
        <strain evidence="2 3">CGMCC 4.7037</strain>
    </source>
</reference>
<sequence>MTKRKILSLTSSGILGAVALTASLATAAPAGATLAPVWDHLSFPYGYSDSGKQLKELNDVAALSGTQAWAVGQVRMEGWPYPPPGVVCPDLFRWNGQTWVNDRPDATCRGALTSVSAAADNDVWATGSAIAYHWNGTAWTLTPYPTDQNNPFYLDDVAAVGGTAFAVGRSDQSSSGVSTAGVIRWDGTAWQKMSLPPLPGSTDLSAVHALAPDDVWAVGTTNRYGPGTDAHTLVLHWDGRTWSRLPDPPKEALVETALDAVAARPGEVWAAGQRTTYEANGISVKKREAFAMRWNGSAWTVTPTPAITGWYGSAITSLAWKGTEVWAGGSGQDDATARSVGVLLRWNGTAWQQAPKPPLVDDYRIKQLGAVPGGGLWATGYGTRETDALAKGQFLARVTG</sequence>
<feature type="signal peptide" evidence="1">
    <location>
        <begin position="1"/>
        <end position="27"/>
    </location>
</feature>
<proteinExistence type="predicted"/>
<evidence type="ECO:0008006" key="4">
    <source>
        <dbReference type="Google" id="ProtNLM"/>
    </source>
</evidence>
<protein>
    <recommendedName>
        <fullName evidence="4">Secreted protein</fullName>
    </recommendedName>
</protein>
<accession>A0A1H5VED9</accession>
<dbReference type="OrthoDB" id="3454650at2"/>
<evidence type="ECO:0000313" key="2">
    <source>
        <dbReference type="EMBL" id="SEF85570.1"/>
    </source>
</evidence>
<dbReference type="RefSeq" id="WP_146103523.1">
    <property type="nucleotide sequence ID" value="NZ_FNVT01000001.1"/>
</dbReference>
<organism evidence="2 3">
    <name type="scientific">Nonomuraea solani</name>
    <dbReference type="NCBI Taxonomy" id="1144553"/>
    <lineage>
        <taxon>Bacteria</taxon>
        <taxon>Bacillati</taxon>
        <taxon>Actinomycetota</taxon>
        <taxon>Actinomycetes</taxon>
        <taxon>Streptosporangiales</taxon>
        <taxon>Streptosporangiaceae</taxon>
        <taxon>Nonomuraea</taxon>
    </lineage>
</organism>
<feature type="chain" id="PRO_5009287171" description="Secreted protein" evidence="1">
    <location>
        <begin position="28"/>
        <end position="400"/>
    </location>
</feature>
<dbReference type="SUPFAM" id="SSF50965">
    <property type="entry name" value="Galactose oxidase, central domain"/>
    <property type="match status" value="1"/>
</dbReference>
<name>A0A1H5VED9_9ACTN</name>
<dbReference type="InterPro" id="IPR011043">
    <property type="entry name" value="Gal_Oxase/kelch_b-propeller"/>
</dbReference>
<gene>
    <name evidence="2" type="ORF">SAMN05444920_101854</name>
</gene>
<keyword evidence="3" id="KW-1185">Reference proteome</keyword>
<evidence type="ECO:0000256" key="1">
    <source>
        <dbReference type="SAM" id="SignalP"/>
    </source>
</evidence>